<evidence type="ECO:0000256" key="1">
    <source>
        <dbReference type="PIRSR" id="PIRSR016184-1"/>
    </source>
</evidence>
<dbReference type="STRING" id="504797.SAMN05421678_11913"/>
<name>A0A1I3AEZ9_9ACTN</name>
<sequence>MGPMPSRPYEIVDVFTDRPYAGNPLAVVLDADGLSGEAMQTLAKEFNLSETAFVLPPRDGGDYRVRIFTPGAELPFAGHPSVGTAATLARLGRIRAGDVVQECGAGNLAVHIDGDLATITGGRPVLGATVDPGPLLAAAGLGFADLLGPPAQNAAAGHEHVLLPVTDDAVGRASLDLAAARAQGVKKVYLFSWDDERRQAHARLFAPELGVAEDPATGSAALALGVWLVGNGLVPGEGETTYTVVQGAELGRPSRLDCVVRAQAGQAYETRVTGQVAPVAAGEIRLPG</sequence>
<dbReference type="GO" id="GO:0016853">
    <property type="term" value="F:isomerase activity"/>
    <property type="evidence" value="ECO:0007669"/>
    <property type="project" value="UniProtKB-KW"/>
</dbReference>
<dbReference type="EMBL" id="FOOI01000019">
    <property type="protein sequence ID" value="SFH48634.1"/>
    <property type="molecule type" value="Genomic_DNA"/>
</dbReference>
<keyword evidence="2" id="KW-0413">Isomerase</keyword>
<reference evidence="2 3" key="1">
    <citation type="submission" date="2016-10" db="EMBL/GenBank/DDBJ databases">
        <authorList>
            <person name="de Groot N.N."/>
        </authorList>
    </citation>
    <scope>NUCLEOTIDE SEQUENCE [LARGE SCALE GENOMIC DNA]</scope>
    <source>
        <strain evidence="2 3">CPCC 202808</strain>
    </source>
</reference>
<dbReference type="Proteomes" id="UP000199052">
    <property type="component" value="Unassembled WGS sequence"/>
</dbReference>
<accession>A0A1I3AEZ9</accession>
<dbReference type="SUPFAM" id="SSF54506">
    <property type="entry name" value="Diaminopimelate epimerase-like"/>
    <property type="match status" value="1"/>
</dbReference>
<dbReference type="PANTHER" id="PTHR13774">
    <property type="entry name" value="PHENAZINE BIOSYNTHESIS PROTEIN"/>
    <property type="match status" value="1"/>
</dbReference>
<dbReference type="NCBIfam" id="TIGR00654">
    <property type="entry name" value="PhzF_family"/>
    <property type="match status" value="1"/>
</dbReference>
<proteinExistence type="predicted"/>
<dbReference type="GO" id="GO:0005737">
    <property type="term" value="C:cytoplasm"/>
    <property type="evidence" value="ECO:0007669"/>
    <property type="project" value="TreeGrafter"/>
</dbReference>
<feature type="active site" evidence="1">
    <location>
        <position position="50"/>
    </location>
</feature>
<organism evidence="2 3">
    <name type="scientific">Actinopolymorpha cephalotaxi</name>
    <dbReference type="NCBI Taxonomy" id="504797"/>
    <lineage>
        <taxon>Bacteria</taxon>
        <taxon>Bacillati</taxon>
        <taxon>Actinomycetota</taxon>
        <taxon>Actinomycetes</taxon>
        <taxon>Propionibacteriales</taxon>
        <taxon>Actinopolymorphaceae</taxon>
        <taxon>Actinopolymorpha</taxon>
    </lineage>
</organism>
<evidence type="ECO:0000313" key="2">
    <source>
        <dbReference type="EMBL" id="SFH48634.1"/>
    </source>
</evidence>
<dbReference type="AlphaFoldDB" id="A0A1I3AEZ9"/>
<dbReference type="PANTHER" id="PTHR13774:SF32">
    <property type="entry name" value="ANTISENSE-ENHANCING SEQUENCE 1"/>
    <property type="match status" value="1"/>
</dbReference>
<evidence type="ECO:0000313" key="3">
    <source>
        <dbReference type="Proteomes" id="UP000199052"/>
    </source>
</evidence>
<protein>
    <submittedName>
        <fullName evidence="2">Trans-2,3-dihydro-3-hydroxyanthranilate isomerase</fullName>
    </submittedName>
</protein>
<dbReference type="InterPro" id="IPR003719">
    <property type="entry name" value="Phenazine_PhzF-like"/>
</dbReference>
<dbReference type="Gene3D" id="3.10.310.10">
    <property type="entry name" value="Diaminopimelate Epimerase, Chain A, domain 1"/>
    <property type="match status" value="2"/>
</dbReference>
<dbReference type="PIRSF" id="PIRSF016184">
    <property type="entry name" value="PhzC_PhzF"/>
    <property type="match status" value="1"/>
</dbReference>
<dbReference type="Pfam" id="PF02567">
    <property type="entry name" value="PhzC-PhzF"/>
    <property type="match status" value="1"/>
</dbReference>
<gene>
    <name evidence="2" type="ORF">SAMN05421678_11913</name>
</gene>